<protein>
    <submittedName>
        <fullName evidence="8">Major facilitator superfamily domain-containing protein 10</fullName>
    </submittedName>
</protein>
<dbReference type="SUPFAM" id="SSF103473">
    <property type="entry name" value="MFS general substrate transporter"/>
    <property type="match status" value="1"/>
</dbReference>
<feature type="transmembrane region" description="Helical" evidence="6">
    <location>
        <begin position="304"/>
        <end position="323"/>
    </location>
</feature>
<evidence type="ECO:0000256" key="6">
    <source>
        <dbReference type="SAM" id="Phobius"/>
    </source>
</evidence>
<dbReference type="PROSITE" id="PS50850">
    <property type="entry name" value="MFS"/>
    <property type="match status" value="1"/>
</dbReference>
<dbReference type="InterPro" id="IPR020846">
    <property type="entry name" value="MFS_dom"/>
</dbReference>
<feature type="transmembrane region" description="Helical" evidence="6">
    <location>
        <begin position="17"/>
        <end position="39"/>
    </location>
</feature>
<dbReference type="PANTHER" id="PTHR23504">
    <property type="entry name" value="MAJOR FACILITATOR SUPERFAMILY DOMAIN-CONTAINING PROTEIN 10"/>
    <property type="match status" value="1"/>
</dbReference>
<dbReference type="EMBL" id="LSSL01000927">
    <property type="protein sequence ID" value="OLY83388.1"/>
    <property type="molecule type" value="Genomic_DNA"/>
</dbReference>
<keyword evidence="2" id="KW-0813">Transport</keyword>
<dbReference type="AlphaFoldDB" id="A0A1R0H2Q3"/>
<dbReference type="Gene3D" id="1.20.1250.20">
    <property type="entry name" value="MFS general substrate transporter like domains"/>
    <property type="match status" value="1"/>
</dbReference>
<dbReference type="GO" id="GO:0016020">
    <property type="term" value="C:membrane"/>
    <property type="evidence" value="ECO:0007669"/>
    <property type="project" value="UniProtKB-SubCell"/>
</dbReference>
<evidence type="ECO:0000313" key="8">
    <source>
        <dbReference type="EMBL" id="OLY83388.1"/>
    </source>
</evidence>
<dbReference type="InterPro" id="IPR011701">
    <property type="entry name" value="MFS"/>
</dbReference>
<evidence type="ECO:0000256" key="4">
    <source>
        <dbReference type="ARBA" id="ARBA00022989"/>
    </source>
</evidence>
<feature type="transmembrane region" description="Helical" evidence="6">
    <location>
        <begin position="108"/>
        <end position="130"/>
    </location>
</feature>
<feature type="transmembrane region" description="Helical" evidence="6">
    <location>
        <begin position="142"/>
        <end position="159"/>
    </location>
</feature>
<keyword evidence="3 6" id="KW-0812">Transmembrane</keyword>
<keyword evidence="5 6" id="KW-0472">Membrane</keyword>
<comment type="caution">
    <text evidence="8">The sequence shown here is derived from an EMBL/GenBank/DDBJ whole genome shotgun (WGS) entry which is preliminary data.</text>
</comment>
<dbReference type="Proteomes" id="UP000187455">
    <property type="component" value="Unassembled WGS sequence"/>
</dbReference>
<dbReference type="GO" id="GO:0022857">
    <property type="term" value="F:transmembrane transporter activity"/>
    <property type="evidence" value="ECO:0007669"/>
    <property type="project" value="InterPro"/>
</dbReference>
<comment type="subcellular location">
    <subcellularLocation>
        <location evidence="1">Membrane</location>
        <topology evidence="1">Multi-pass membrane protein</topology>
    </subcellularLocation>
</comment>
<feature type="transmembrane region" description="Helical" evidence="6">
    <location>
        <begin position="485"/>
        <end position="508"/>
    </location>
</feature>
<evidence type="ECO:0000259" key="7">
    <source>
        <dbReference type="PROSITE" id="PS50850"/>
    </source>
</evidence>
<proteinExistence type="predicted"/>
<dbReference type="InterPro" id="IPR036259">
    <property type="entry name" value="MFS_trans_sf"/>
</dbReference>
<evidence type="ECO:0000256" key="1">
    <source>
        <dbReference type="ARBA" id="ARBA00004141"/>
    </source>
</evidence>
<keyword evidence="4 6" id="KW-1133">Transmembrane helix</keyword>
<dbReference type="PANTHER" id="PTHR23504:SF31">
    <property type="entry name" value="MAJOR FACILITATOR SUPERFAMILY DOMAIN-CONTAINING PROTEIN 10"/>
    <property type="match status" value="1"/>
</dbReference>
<evidence type="ECO:0000256" key="5">
    <source>
        <dbReference type="ARBA" id="ARBA00023136"/>
    </source>
</evidence>
<dbReference type="Pfam" id="PF07690">
    <property type="entry name" value="MFS_1"/>
    <property type="match status" value="1"/>
</dbReference>
<evidence type="ECO:0000313" key="9">
    <source>
        <dbReference type="Proteomes" id="UP000187455"/>
    </source>
</evidence>
<feature type="domain" description="Major facilitator superfamily (MFS) profile" evidence="7">
    <location>
        <begin position="70"/>
        <end position="518"/>
    </location>
</feature>
<evidence type="ECO:0000256" key="2">
    <source>
        <dbReference type="ARBA" id="ARBA00022448"/>
    </source>
</evidence>
<feature type="transmembrane region" description="Helical" evidence="6">
    <location>
        <begin position="242"/>
        <end position="264"/>
    </location>
</feature>
<sequence length="518" mass="57046">MAHETQKTTTFKGPNQILTVVIVALVIDILAFTSILPLLPRTIEFYSLAEKNSSGSLLSTLLRCTSALRSFQASIVSSIISSFNSFPLPFKIGFPSSLDAFDSTKSDIVLLGGLLGSLYSLLQCFVSPFFGRLADKYGRRPLLLVSMLGNILWTVLWIFSSSFELFLLARIIAGLCEANVQLSTTIIADVSKPENRAKQMALVGISFSLGFTFGPLIGAYFGSLPPRYFFFSKYIDLGFKSAPFVNAAFFSLFLLVIETIYLYFNLPETMGYLKNHHSASPNPPAINPSDTLTVSNFKKIKDVYLLYMFVFSGMEYTLTFLLLDLFGYSNRQQGCFLGTIGLLSALIQGGYVRRFVRKLGEKRMVLHGFAGCIFGMVSVALMAYFHSIYWIVGVVVGFSIASAIVTSTMNAIVSLLNSPPTYPMEKSDSGSHLDSHYSDSRTHLVSTKSSSSAQASFRSDSGSKLGDFRSVGQLGRAFGPGFASIIYWSFGPVPCYLMGSVCVLYVYFSFNRIKRLLV</sequence>
<organism evidence="8 9">
    <name type="scientific">Smittium mucronatum</name>
    <dbReference type="NCBI Taxonomy" id="133383"/>
    <lineage>
        <taxon>Eukaryota</taxon>
        <taxon>Fungi</taxon>
        <taxon>Fungi incertae sedis</taxon>
        <taxon>Zoopagomycota</taxon>
        <taxon>Kickxellomycotina</taxon>
        <taxon>Harpellomycetes</taxon>
        <taxon>Harpellales</taxon>
        <taxon>Legeriomycetaceae</taxon>
        <taxon>Smittium</taxon>
    </lineage>
</organism>
<name>A0A1R0H2Q3_9FUNG</name>
<keyword evidence="9" id="KW-1185">Reference proteome</keyword>
<reference evidence="8 9" key="1">
    <citation type="journal article" date="2016" name="Mol. Biol. Evol.">
        <title>Genome-Wide Survey of Gut Fungi (Harpellales) Reveals the First Horizontally Transferred Ubiquitin Gene from a Mosquito Host.</title>
        <authorList>
            <person name="Wang Y."/>
            <person name="White M.M."/>
            <person name="Kvist S."/>
            <person name="Moncalvo J.M."/>
        </authorList>
    </citation>
    <scope>NUCLEOTIDE SEQUENCE [LARGE SCALE GENOMIC DNA]</scope>
    <source>
        <strain evidence="8 9">ALG-7-W6</strain>
    </source>
</reference>
<evidence type="ECO:0000256" key="3">
    <source>
        <dbReference type="ARBA" id="ARBA00022692"/>
    </source>
</evidence>
<accession>A0A1R0H2Q3</accession>
<feature type="transmembrane region" description="Helical" evidence="6">
    <location>
        <begin position="335"/>
        <end position="352"/>
    </location>
</feature>
<feature type="transmembrane region" description="Helical" evidence="6">
    <location>
        <begin position="200"/>
        <end position="222"/>
    </location>
</feature>
<feature type="transmembrane region" description="Helical" evidence="6">
    <location>
        <begin position="391"/>
        <end position="416"/>
    </location>
</feature>
<dbReference type="OrthoDB" id="196650at2759"/>
<feature type="transmembrane region" description="Helical" evidence="6">
    <location>
        <begin position="165"/>
        <end position="188"/>
    </location>
</feature>
<gene>
    <name evidence="8" type="ORF">AYI68_g2472</name>
</gene>
<feature type="transmembrane region" description="Helical" evidence="6">
    <location>
        <begin position="364"/>
        <end position="385"/>
    </location>
</feature>